<comment type="caution">
    <text evidence="1">The sequence shown here is derived from an EMBL/GenBank/DDBJ whole genome shotgun (WGS) entry which is preliminary data.</text>
</comment>
<reference evidence="1" key="1">
    <citation type="journal article" date="2023" name="Insect Mol. Biol.">
        <title>Genome sequencing provides insights into the evolution of gene families encoding plant cell wall-degrading enzymes in longhorned beetles.</title>
        <authorList>
            <person name="Shin N.R."/>
            <person name="Okamura Y."/>
            <person name="Kirsch R."/>
            <person name="Pauchet Y."/>
        </authorList>
    </citation>
    <scope>NUCLEOTIDE SEQUENCE</scope>
    <source>
        <strain evidence="1">MMC_N1</strain>
    </source>
</reference>
<proteinExistence type="predicted"/>
<evidence type="ECO:0000313" key="1">
    <source>
        <dbReference type="EMBL" id="KAJ8984306.1"/>
    </source>
</evidence>
<accession>A0ABQ9K152</accession>
<dbReference type="Proteomes" id="UP001162164">
    <property type="component" value="Unassembled WGS sequence"/>
</dbReference>
<name>A0ABQ9K152_9CUCU</name>
<dbReference type="InterPro" id="IPR043136">
    <property type="entry name" value="B30.2/SPRY_sf"/>
</dbReference>
<keyword evidence="2" id="KW-1185">Reference proteome</keyword>
<organism evidence="1 2">
    <name type="scientific">Molorchus minor</name>
    <dbReference type="NCBI Taxonomy" id="1323400"/>
    <lineage>
        <taxon>Eukaryota</taxon>
        <taxon>Metazoa</taxon>
        <taxon>Ecdysozoa</taxon>
        <taxon>Arthropoda</taxon>
        <taxon>Hexapoda</taxon>
        <taxon>Insecta</taxon>
        <taxon>Pterygota</taxon>
        <taxon>Neoptera</taxon>
        <taxon>Endopterygota</taxon>
        <taxon>Coleoptera</taxon>
        <taxon>Polyphaga</taxon>
        <taxon>Cucujiformia</taxon>
        <taxon>Chrysomeloidea</taxon>
        <taxon>Cerambycidae</taxon>
        <taxon>Lamiinae</taxon>
        <taxon>Monochamini</taxon>
        <taxon>Molorchus</taxon>
    </lineage>
</organism>
<dbReference type="Gene3D" id="2.60.120.920">
    <property type="match status" value="1"/>
</dbReference>
<protein>
    <submittedName>
        <fullName evidence="1">Uncharacterized protein</fullName>
    </submittedName>
</protein>
<evidence type="ECO:0000313" key="2">
    <source>
        <dbReference type="Proteomes" id="UP001162164"/>
    </source>
</evidence>
<dbReference type="EMBL" id="JAPWTJ010000041">
    <property type="protein sequence ID" value="KAJ8984306.1"/>
    <property type="molecule type" value="Genomic_DNA"/>
</dbReference>
<gene>
    <name evidence="1" type="ORF">NQ317_012277</name>
</gene>
<sequence length="181" mass="20980">MIASSPQQMPIVEYHSEESLSGIMNERHAFKRFGQSTNNRSMIFEQRPEGEKGSLEMAAVSNGRNVMDSQSETQNGAVDRLKRLYSAVNEEKTPLPRAWNPKEKYNYIGLSQNNLRVHYKGTAWSHLTLNSEKCHRPNCFQRDALRSKQRNQLIMTWGENGEVEQLYAYSFVWLCAQFRKS</sequence>